<dbReference type="InterPro" id="IPR000152">
    <property type="entry name" value="EGF-type_Asp/Asn_hydroxyl_site"/>
</dbReference>
<dbReference type="Proteomes" id="UP000492821">
    <property type="component" value="Unassembled WGS sequence"/>
</dbReference>
<dbReference type="InterPro" id="IPR001791">
    <property type="entry name" value="Laminin_G"/>
</dbReference>
<dbReference type="PROSITE" id="PS50026">
    <property type="entry name" value="EGF_3"/>
    <property type="match status" value="3"/>
</dbReference>
<dbReference type="InterPro" id="IPR013320">
    <property type="entry name" value="ConA-like_dom_sf"/>
</dbReference>
<feature type="domain" description="Laminin G" evidence="5">
    <location>
        <begin position="262"/>
        <end position="451"/>
    </location>
</feature>
<feature type="domain" description="Laminin G" evidence="5">
    <location>
        <begin position="461"/>
        <end position="650"/>
    </location>
</feature>
<dbReference type="PANTHER" id="PTHR15036">
    <property type="entry name" value="PIKACHURIN-LIKE PROTEIN"/>
    <property type="match status" value="1"/>
</dbReference>
<keyword evidence="4" id="KW-0812">Transmembrane</keyword>
<evidence type="ECO:0000313" key="7">
    <source>
        <dbReference type="Proteomes" id="UP000492821"/>
    </source>
</evidence>
<feature type="domain" description="Laminin G" evidence="5">
    <location>
        <begin position="26"/>
        <end position="221"/>
    </location>
</feature>
<evidence type="ECO:0000256" key="4">
    <source>
        <dbReference type="SAM" id="Phobius"/>
    </source>
</evidence>
<keyword evidence="2" id="KW-0245">EGF-like domain</keyword>
<name>A0A7E4W945_PANRE</name>
<feature type="domain" description="EGF-like" evidence="6">
    <location>
        <begin position="1069"/>
        <end position="1106"/>
    </location>
</feature>
<evidence type="ECO:0000256" key="3">
    <source>
        <dbReference type="PROSITE-ProRule" id="PRU00122"/>
    </source>
</evidence>
<evidence type="ECO:0000256" key="2">
    <source>
        <dbReference type="PROSITE-ProRule" id="PRU00076"/>
    </source>
</evidence>
<dbReference type="InterPro" id="IPR050372">
    <property type="entry name" value="Neurexin-related_CASP"/>
</dbReference>
<dbReference type="SMART" id="SM00181">
    <property type="entry name" value="EGF"/>
    <property type="match status" value="3"/>
</dbReference>
<dbReference type="Gene3D" id="2.60.120.200">
    <property type="match status" value="6"/>
</dbReference>
<evidence type="ECO:0000313" key="8">
    <source>
        <dbReference type="WBParaSite" id="Pan_g8431.t1"/>
    </source>
</evidence>
<accession>A0A7E4W945</accession>
<dbReference type="InterPro" id="IPR001881">
    <property type="entry name" value="EGF-like_Ca-bd_dom"/>
</dbReference>
<dbReference type="SMART" id="SM00179">
    <property type="entry name" value="EGF_CA"/>
    <property type="match status" value="2"/>
</dbReference>
<feature type="domain" description="Laminin G" evidence="5">
    <location>
        <begin position="1111"/>
        <end position="1309"/>
    </location>
</feature>
<feature type="domain" description="Laminin G" evidence="5">
    <location>
        <begin position="889"/>
        <end position="1066"/>
    </location>
</feature>
<evidence type="ECO:0000256" key="1">
    <source>
        <dbReference type="ARBA" id="ARBA00023157"/>
    </source>
</evidence>
<keyword evidence="1 3" id="KW-1015">Disulfide bond</keyword>
<dbReference type="PANTHER" id="PTHR15036:SF89">
    <property type="entry name" value="NEUREXIN 1, ISOFORM F"/>
    <property type="match status" value="1"/>
</dbReference>
<sequence>MIPRKKPLPLTLFLLITTISITPTLSVILSGSTEAFARFPKWAQTFENQLSLEFRTRSHAALLFYTDDGGVQGNFYALTIVEGRLQLDFRLGDSNQDVLSERPVHSIRVEQLRVDDGKWHKFILFQAWENVKVQLDDTVVFKILTQRSFVFGNLRTNSDVFIGGVPNDVHQLGEMSSPLRRHTKRFAGTVKNLVYRLYPQGVSSPQMISSNGTRLTDDDYCALESPCKNGGSCYSTNDGAACNCAFTDFGGSICTKPRPGQALSFFGNEWIGYDVTNHTAALVQNRFENVSIMFRTAHSTGLLFTAGDKTSYVQLILERGILIAASKLFGTEKRIIRMFNKNAQPARFDDDQWHEVNLYRDVQLMRLTVDGQSDEVKQFSGDAEWLGNSFAYVGGTLPHRPYIPAYAQPFRGCMKRIRYEADAQLLDVIELADQGFGQSVIRTGGDLSFACERGRLAPAPDVLSFNSAASTVALPKWNSPSGGSLGFQFRTGESDALVLYHGQKKQHNATHGDYIAFELIDGHLFLVLNLGSGAVRLQATAVRVDDPRVWHSVTLERLGRGGTVVVDHLRTDFSTPGVSANLDIEDPVFIGGMPFSTYETAPTVWSAHLKKGFIGCLRNVRINGINAQISKLFVEQSVNSTAKGEIVIGCPALSGSDFCAAEPCLNGATCRNGHTSFHCDCARTHFEGPRCNTEPLVFSFARRHGDAPRIRLPRMKQSQAEEIEMKFRTEDTRAILLDGSGREAGGDRLRLSLDRGRLQLRISMNGSRQAFGWGENLNDNQWHTARIHRRGSSLRLFVDGKWEQQYNLPEHQINLVIDEIAVAEPMQTYEGDSEEFTENDDFDGDLIRATFNDLDLLEEPKNRLLDRTASSSEEKPSGQRLKHRKVKSATVWFDSAEGHLSFPIFKNTTQSGLRFGIKFRTLAADATIALLWNQKTIGPELISIQLYRGLLRITRISGSQLLTGTIRGRRYNDLKWHSVHLFELDAYGGLRLAVENRTAEIRSDTMTPFRVPGRLFIGGLPTDVAWPSGVMPTVGFRGCMATLKIGNDPIDLWSDAESAVLVEKGCRAPPNRCHPETCKNHGICQQSWTNVHCDCSLTPYSGKHCESLGTTYDFDGDGASVYYEYPPLQRPSTAEDSLVFAFMTDHSNGVLVSVQCGVEGDFLAVYLAGGHLQARFSLGSGVHHMRLTEDVLNDGKWHVVRLKRRAANLTLGLDDALPVKYAPKDGLATLNTQWRVAVGAAFNALHSKVRRRRRPRNNTASASSPTSTARVFDEFRGRIAGVNFNGLHILDAFAHGSEHALATGHPRLVHMAPNETPVDVSLFSRVVEEVTGDDFFAASPLDCVSLDHGADCFAATAPGDDANPDSGFITPAFVPSSTIRPPSDPLTTVRTTIATVIKDVQTTVFDTWVDSTTTMPPAMEPLKPKPTISRIVTKVMPVRPTTPMGDFLTSAPPTVRSYNTAAHDFPRTQLILIASISVIVVIAIIVFLIFCCMQQHNSDVKPPPAAIAGGYAPIPSESSPREPRVCPIVSTNNNGTTTTGIANGNGATMTMANGNGNLSMKRRGVNGLGAPLLNGDRKKDFKEWYV</sequence>
<protein>
    <submittedName>
        <fullName evidence="8">Neurexin-1a</fullName>
    </submittedName>
</protein>
<evidence type="ECO:0000259" key="5">
    <source>
        <dbReference type="PROSITE" id="PS50025"/>
    </source>
</evidence>
<dbReference type="GO" id="GO:0016020">
    <property type="term" value="C:membrane"/>
    <property type="evidence" value="ECO:0007669"/>
    <property type="project" value="UniProtKB-SubCell"/>
</dbReference>
<dbReference type="PROSITE" id="PS50025">
    <property type="entry name" value="LAM_G_DOMAIN"/>
    <property type="match status" value="6"/>
</dbReference>
<reference evidence="8" key="2">
    <citation type="submission" date="2020-10" db="UniProtKB">
        <authorList>
            <consortium name="WormBaseParasite"/>
        </authorList>
    </citation>
    <scope>IDENTIFICATION</scope>
</reference>
<dbReference type="InterPro" id="IPR000742">
    <property type="entry name" value="EGF"/>
</dbReference>
<feature type="disulfide bond" evidence="3">
    <location>
        <begin position="1039"/>
        <end position="1066"/>
    </location>
</feature>
<dbReference type="CDD" id="cd00110">
    <property type="entry name" value="LamG"/>
    <property type="match status" value="6"/>
</dbReference>
<keyword evidence="4" id="KW-1133">Transmembrane helix</keyword>
<proteinExistence type="predicted"/>
<dbReference type="GO" id="GO:0005509">
    <property type="term" value="F:calcium ion binding"/>
    <property type="evidence" value="ECO:0007669"/>
    <property type="project" value="InterPro"/>
</dbReference>
<dbReference type="CDD" id="cd00054">
    <property type="entry name" value="EGF_CA"/>
    <property type="match status" value="3"/>
</dbReference>
<keyword evidence="7" id="KW-1185">Reference proteome</keyword>
<dbReference type="PROSITE" id="PS00010">
    <property type="entry name" value="ASX_HYDROXYL"/>
    <property type="match status" value="1"/>
</dbReference>
<keyword evidence="4" id="KW-0472">Membrane</keyword>
<organism evidence="7 8">
    <name type="scientific">Panagrellus redivivus</name>
    <name type="common">Microworm</name>
    <dbReference type="NCBI Taxonomy" id="6233"/>
    <lineage>
        <taxon>Eukaryota</taxon>
        <taxon>Metazoa</taxon>
        <taxon>Ecdysozoa</taxon>
        <taxon>Nematoda</taxon>
        <taxon>Chromadorea</taxon>
        <taxon>Rhabditida</taxon>
        <taxon>Tylenchina</taxon>
        <taxon>Panagrolaimomorpha</taxon>
        <taxon>Panagrolaimoidea</taxon>
        <taxon>Panagrolaimidae</taxon>
        <taxon>Panagrellus</taxon>
    </lineage>
</organism>
<evidence type="ECO:0000259" key="6">
    <source>
        <dbReference type="PROSITE" id="PS50026"/>
    </source>
</evidence>
<feature type="transmembrane region" description="Helical" evidence="4">
    <location>
        <begin position="1470"/>
        <end position="1491"/>
    </location>
</feature>
<feature type="domain" description="Laminin G" evidence="5">
    <location>
        <begin position="699"/>
        <end position="890"/>
    </location>
</feature>
<dbReference type="SUPFAM" id="SSF49899">
    <property type="entry name" value="Concanavalin A-like lectins/glucanases"/>
    <property type="match status" value="6"/>
</dbReference>
<comment type="caution">
    <text evidence="2">Lacks conserved residue(s) required for the propagation of feature annotation.</text>
</comment>
<dbReference type="WBParaSite" id="Pan_g8431.t1">
    <property type="protein sequence ID" value="Pan_g8431.t1"/>
    <property type="gene ID" value="Pan_g8431"/>
</dbReference>
<feature type="domain" description="EGF-like" evidence="6">
    <location>
        <begin position="655"/>
        <end position="692"/>
    </location>
</feature>
<feature type="domain" description="EGF-like" evidence="6">
    <location>
        <begin position="217"/>
        <end position="255"/>
    </location>
</feature>
<dbReference type="SMART" id="SM00282">
    <property type="entry name" value="LamG"/>
    <property type="match status" value="6"/>
</dbReference>
<dbReference type="Gene3D" id="2.10.25.10">
    <property type="entry name" value="Laminin"/>
    <property type="match status" value="3"/>
</dbReference>
<dbReference type="Pfam" id="PF02210">
    <property type="entry name" value="Laminin_G_2"/>
    <property type="match status" value="6"/>
</dbReference>
<reference evidence="7" key="1">
    <citation type="journal article" date="2013" name="Genetics">
        <title>The draft genome and transcriptome of Panagrellus redivivus are shaped by the harsh demands of a free-living lifestyle.</title>
        <authorList>
            <person name="Srinivasan J."/>
            <person name="Dillman A.R."/>
            <person name="Macchietto M.G."/>
            <person name="Heikkinen L."/>
            <person name="Lakso M."/>
            <person name="Fracchia K.M."/>
            <person name="Antoshechkin I."/>
            <person name="Mortazavi A."/>
            <person name="Wong G."/>
            <person name="Sternberg P.W."/>
        </authorList>
    </citation>
    <scope>NUCLEOTIDE SEQUENCE [LARGE SCALE GENOMIC DNA]</scope>
    <source>
        <strain evidence="7">MT8872</strain>
    </source>
</reference>